<feature type="region of interest" description="Disordered" evidence="1">
    <location>
        <begin position="110"/>
        <end position="150"/>
    </location>
</feature>
<dbReference type="SUPFAM" id="SSF57756">
    <property type="entry name" value="Retrovirus zinc finger-like domains"/>
    <property type="match status" value="1"/>
</dbReference>
<reference evidence="2" key="2">
    <citation type="submission" date="2022-01" db="EMBL/GenBank/DDBJ databases">
        <authorList>
            <person name="Yamashiro T."/>
            <person name="Shiraishi A."/>
            <person name="Satake H."/>
            <person name="Nakayama K."/>
        </authorList>
    </citation>
    <scope>NUCLEOTIDE SEQUENCE</scope>
</reference>
<name>A0ABQ4YBG0_9ASTR</name>
<protein>
    <submittedName>
        <fullName evidence="2">Reverse transcriptase domain-containing protein</fullName>
    </submittedName>
</protein>
<organism evidence="2 3">
    <name type="scientific">Tanacetum coccineum</name>
    <dbReference type="NCBI Taxonomy" id="301880"/>
    <lineage>
        <taxon>Eukaryota</taxon>
        <taxon>Viridiplantae</taxon>
        <taxon>Streptophyta</taxon>
        <taxon>Embryophyta</taxon>
        <taxon>Tracheophyta</taxon>
        <taxon>Spermatophyta</taxon>
        <taxon>Magnoliopsida</taxon>
        <taxon>eudicotyledons</taxon>
        <taxon>Gunneridae</taxon>
        <taxon>Pentapetalae</taxon>
        <taxon>asterids</taxon>
        <taxon>campanulids</taxon>
        <taxon>Asterales</taxon>
        <taxon>Asteraceae</taxon>
        <taxon>Asteroideae</taxon>
        <taxon>Anthemideae</taxon>
        <taxon>Anthemidinae</taxon>
        <taxon>Tanacetum</taxon>
    </lineage>
</organism>
<dbReference type="InterPro" id="IPR036875">
    <property type="entry name" value="Znf_CCHC_sf"/>
</dbReference>
<accession>A0ABQ4YBG0</accession>
<keyword evidence="2" id="KW-0548">Nucleotidyltransferase</keyword>
<sequence>MVLRVERKLFVIEQPISYAPPTDSKYLRSGMRFMMLIMRLLVLCLKEEGKPVGPYVIKMKNYVAQLERLGYVLPRDLSVGLIMNGLTSDFASFAATPQVMAIQGGRIQKSNKKSLNAKGKGKRKGKGRDKSYIPKPKNPKPYAKEHPTQDDTCHHCKEVGHCKRNCHAYLAELIKKEKQVGTGLIGERKLKQVKSIGSDDLVLPNGLVICLDNYHYAPTITRGVVSVSRLVDNGFI</sequence>
<keyword evidence="2" id="KW-0695">RNA-directed DNA polymerase</keyword>
<proteinExistence type="predicted"/>
<dbReference type="EMBL" id="BQNB010010275">
    <property type="protein sequence ID" value="GJS75044.1"/>
    <property type="molecule type" value="Genomic_DNA"/>
</dbReference>
<keyword evidence="2" id="KW-0808">Transferase</keyword>
<evidence type="ECO:0000256" key="1">
    <source>
        <dbReference type="SAM" id="MobiDB-lite"/>
    </source>
</evidence>
<evidence type="ECO:0000313" key="2">
    <source>
        <dbReference type="EMBL" id="GJS75044.1"/>
    </source>
</evidence>
<keyword evidence="3" id="KW-1185">Reference proteome</keyword>
<evidence type="ECO:0000313" key="3">
    <source>
        <dbReference type="Proteomes" id="UP001151760"/>
    </source>
</evidence>
<dbReference type="GO" id="GO:0003964">
    <property type="term" value="F:RNA-directed DNA polymerase activity"/>
    <property type="evidence" value="ECO:0007669"/>
    <property type="project" value="UniProtKB-KW"/>
</dbReference>
<comment type="caution">
    <text evidence="2">The sequence shown here is derived from an EMBL/GenBank/DDBJ whole genome shotgun (WGS) entry which is preliminary data.</text>
</comment>
<dbReference type="Proteomes" id="UP001151760">
    <property type="component" value="Unassembled WGS sequence"/>
</dbReference>
<gene>
    <name evidence="2" type="ORF">Tco_0724925</name>
</gene>
<reference evidence="2" key="1">
    <citation type="journal article" date="2022" name="Int. J. Mol. Sci.">
        <title>Draft Genome of Tanacetum Coccineum: Genomic Comparison of Closely Related Tanacetum-Family Plants.</title>
        <authorList>
            <person name="Yamashiro T."/>
            <person name="Shiraishi A."/>
            <person name="Nakayama K."/>
            <person name="Satake H."/>
        </authorList>
    </citation>
    <scope>NUCLEOTIDE SEQUENCE</scope>
</reference>